<organism evidence="7 8">
    <name type="scientific">Halonotius aquaticus</name>
    <dbReference type="NCBI Taxonomy" id="2216978"/>
    <lineage>
        <taxon>Archaea</taxon>
        <taxon>Methanobacteriati</taxon>
        <taxon>Methanobacteriota</taxon>
        <taxon>Stenosarchaea group</taxon>
        <taxon>Halobacteria</taxon>
        <taxon>Halobacteriales</taxon>
        <taxon>Haloferacaceae</taxon>
        <taxon>Halonotius</taxon>
    </lineage>
</organism>
<dbReference type="InterPro" id="IPR001733">
    <property type="entry name" value="Peptidase_S26B"/>
</dbReference>
<dbReference type="EMBL" id="QKNY01000008">
    <property type="protein sequence ID" value="RJX43502.1"/>
    <property type="molecule type" value="Genomic_DNA"/>
</dbReference>
<accession>A0A3A6PPC0</accession>
<evidence type="ECO:0000256" key="5">
    <source>
        <dbReference type="SAM" id="MobiDB-lite"/>
    </source>
</evidence>
<dbReference type="NCBIfam" id="TIGR02228">
    <property type="entry name" value="sigpep_I_arch"/>
    <property type="match status" value="1"/>
</dbReference>
<dbReference type="AlphaFoldDB" id="A0A3A6PPC0"/>
<dbReference type="RefSeq" id="WP_120102520.1">
    <property type="nucleotide sequence ID" value="NZ_QKNY01000008.1"/>
</dbReference>
<evidence type="ECO:0000313" key="8">
    <source>
        <dbReference type="Proteomes" id="UP000276588"/>
    </source>
</evidence>
<proteinExistence type="predicted"/>
<dbReference type="InterPro" id="IPR019533">
    <property type="entry name" value="Peptidase_S26"/>
</dbReference>
<name>A0A3A6PPC0_9EURY</name>
<gene>
    <name evidence="7" type="ORF">DM826_06110</name>
</gene>
<dbReference type="GO" id="GO:0006465">
    <property type="term" value="P:signal peptide processing"/>
    <property type="evidence" value="ECO:0007669"/>
    <property type="project" value="InterPro"/>
</dbReference>
<evidence type="ECO:0000313" key="7">
    <source>
        <dbReference type="EMBL" id="RJX43502.1"/>
    </source>
</evidence>
<dbReference type="Proteomes" id="UP000276588">
    <property type="component" value="Unassembled WGS sequence"/>
</dbReference>
<evidence type="ECO:0000256" key="4">
    <source>
        <dbReference type="ARBA" id="ARBA00023136"/>
    </source>
</evidence>
<comment type="caution">
    <text evidence="7">The sequence shown here is derived from an EMBL/GenBank/DDBJ whole genome shotgun (WGS) entry which is preliminary data.</text>
</comment>
<keyword evidence="4 6" id="KW-0472">Membrane</keyword>
<dbReference type="GO" id="GO:0004252">
    <property type="term" value="F:serine-type endopeptidase activity"/>
    <property type="evidence" value="ECO:0007669"/>
    <property type="project" value="InterPro"/>
</dbReference>
<evidence type="ECO:0000256" key="3">
    <source>
        <dbReference type="ARBA" id="ARBA00022989"/>
    </source>
</evidence>
<evidence type="ECO:0000256" key="1">
    <source>
        <dbReference type="ARBA" id="ARBA00004370"/>
    </source>
</evidence>
<dbReference type="CDD" id="cd06530">
    <property type="entry name" value="S26_SPase_I"/>
    <property type="match status" value="1"/>
</dbReference>
<feature type="region of interest" description="Disordered" evidence="5">
    <location>
        <begin position="81"/>
        <end position="101"/>
    </location>
</feature>
<dbReference type="GO" id="GO:0016020">
    <property type="term" value="C:membrane"/>
    <property type="evidence" value="ECO:0007669"/>
    <property type="project" value="UniProtKB-SubCell"/>
</dbReference>
<comment type="subcellular location">
    <subcellularLocation>
        <location evidence="1">Membrane</location>
    </subcellularLocation>
</comment>
<evidence type="ECO:0000256" key="6">
    <source>
        <dbReference type="SAM" id="Phobius"/>
    </source>
</evidence>
<feature type="transmembrane region" description="Helical" evidence="6">
    <location>
        <begin position="171"/>
        <end position="192"/>
    </location>
</feature>
<feature type="transmembrane region" description="Helical" evidence="6">
    <location>
        <begin position="132"/>
        <end position="150"/>
    </location>
</feature>
<protein>
    <submittedName>
        <fullName evidence="7">Signal peptidase I</fullName>
    </submittedName>
</protein>
<dbReference type="SUPFAM" id="SSF51306">
    <property type="entry name" value="LexA/Signal peptidase"/>
    <property type="match status" value="1"/>
</dbReference>
<keyword evidence="8" id="KW-1185">Reference proteome</keyword>
<dbReference type="PRINTS" id="PR00728">
    <property type="entry name" value="SIGNALPTASE"/>
</dbReference>
<reference evidence="7 8" key="1">
    <citation type="submission" date="2018-06" db="EMBL/GenBank/DDBJ databases">
        <title>Halonotius sp. F13-13 a new haloarchaeeon isolated from a solar saltern from Isla Cristina, Huelva, Spain.</title>
        <authorList>
            <person name="Duran-Viseras A."/>
            <person name="Sanchez-Porro C."/>
            <person name="Ventosa A."/>
        </authorList>
    </citation>
    <scope>NUCLEOTIDE SEQUENCE [LARGE SCALE GENOMIC DNA]</scope>
    <source>
        <strain evidence="7 8">F13-13</strain>
    </source>
</reference>
<feature type="transmembrane region" description="Helical" evidence="6">
    <location>
        <begin position="323"/>
        <end position="345"/>
    </location>
</feature>
<evidence type="ECO:0000256" key="2">
    <source>
        <dbReference type="ARBA" id="ARBA00022692"/>
    </source>
</evidence>
<sequence length="365" mass="38181">MLRHAGYLLLVAVVVALLAPAASPIQLSHVTSDSMEPTIQTGDGYILVPAGDVIPGEIVTFYSEERAGYVTHRVAGTTTGGFITKGDANPSTDQDAGSPPVPRAAITGQVLSPFGQPFVIPHLGTAVGVIRAHWSVLFGLVAVSLLVTLLRGDTTVGTRTDERSVLRSREVITSMLVIGLVASTLLVSMGAIHSEFTYPVTESGDGNARQLAVGDPTTVSMEASISTTPATTIFVETDGMRLLNTTAGASAAAANTSAAGQQPPFGLFGRIRGQFITASQMTINAAIPGQAEPGSHTVSVSVYPYPATLPRGVLSWLHAVHPILAAVGSAVVPFGLGYVGYWLVVDPATPLRESRRRWLHRLGDR</sequence>
<keyword evidence="2 6" id="KW-0812">Transmembrane</keyword>
<keyword evidence="3 6" id="KW-1133">Transmembrane helix</keyword>
<dbReference type="InterPro" id="IPR036286">
    <property type="entry name" value="LexA/Signal_pep-like_sf"/>
</dbReference>